<dbReference type="InterPro" id="IPR003615">
    <property type="entry name" value="HNH_nuc"/>
</dbReference>
<evidence type="ECO:0000259" key="1">
    <source>
        <dbReference type="Pfam" id="PF01844"/>
    </source>
</evidence>
<dbReference type="Proteomes" id="UP001595455">
    <property type="component" value="Unassembled WGS sequence"/>
</dbReference>
<dbReference type="RefSeq" id="WP_107008888.1">
    <property type="nucleotide sequence ID" value="NZ_JBHRSF010000067.1"/>
</dbReference>
<dbReference type="CDD" id="cd00085">
    <property type="entry name" value="HNHc"/>
    <property type="match status" value="1"/>
</dbReference>
<dbReference type="GO" id="GO:0016491">
    <property type="term" value="F:oxidoreductase activity"/>
    <property type="evidence" value="ECO:0007669"/>
    <property type="project" value="UniProtKB-KW"/>
</dbReference>
<dbReference type="Pfam" id="PF26348">
    <property type="entry name" value="SRA_ScoMcrA"/>
    <property type="match status" value="1"/>
</dbReference>
<feature type="domain" description="HNH" evidence="1">
    <location>
        <begin position="205"/>
        <end position="254"/>
    </location>
</feature>
<evidence type="ECO:0000259" key="2">
    <source>
        <dbReference type="Pfam" id="PF26348"/>
    </source>
</evidence>
<reference evidence="4 5" key="2">
    <citation type="submission" date="2018-08" db="EMBL/GenBank/DDBJ databases">
        <title>The draft genome of Acinetobacter sichuanensis strain WCHAc060041.</title>
        <authorList>
            <person name="Qin J."/>
            <person name="Feng Y."/>
            <person name="Zong Z."/>
        </authorList>
    </citation>
    <scope>NUCLEOTIDE SEQUENCE [LARGE SCALE GENOMIC DNA]</scope>
    <source>
        <strain evidence="4 5">WCHAc060041</strain>
    </source>
</reference>
<dbReference type="Pfam" id="PF01844">
    <property type="entry name" value="HNH"/>
    <property type="match status" value="1"/>
</dbReference>
<organism evidence="4 5">
    <name type="scientific">Acinetobacter sichuanensis</name>
    <dbReference type="NCBI Taxonomy" id="2136183"/>
    <lineage>
        <taxon>Bacteria</taxon>
        <taxon>Pseudomonadati</taxon>
        <taxon>Pseudomonadota</taxon>
        <taxon>Gammaproteobacteria</taxon>
        <taxon>Moraxellales</taxon>
        <taxon>Moraxellaceae</taxon>
        <taxon>Acinetobacter</taxon>
    </lineage>
</organism>
<evidence type="ECO:0000313" key="3">
    <source>
        <dbReference type="EMBL" id="MFC2996436.1"/>
    </source>
</evidence>
<dbReference type="Gene3D" id="1.10.30.50">
    <property type="match status" value="1"/>
</dbReference>
<keyword evidence="4" id="KW-0378">Hydrolase</keyword>
<proteinExistence type="predicted"/>
<comment type="caution">
    <text evidence="4">The sequence shown here is derived from an EMBL/GenBank/DDBJ whole genome shotgun (WGS) entry which is preliminary data.</text>
</comment>
<evidence type="ECO:0000313" key="5">
    <source>
        <dbReference type="Proteomes" id="UP000240957"/>
    </source>
</evidence>
<dbReference type="GO" id="GO:0008270">
    <property type="term" value="F:zinc ion binding"/>
    <property type="evidence" value="ECO:0007669"/>
    <property type="project" value="InterPro"/>
</dbReference>
<reference evidence="3" key="4">
    <citation type="submission" date="2024-09" db="EMBL/GenBank/DDBJ databases">
        <authorList>
            <person name="Sun Q."/>
            <person name="Mori K."/>
        </authorList>
    </citation>
    <scope>NUCLEOTIDE SEQUENCE</scope>
    <source>
        <strain evidence="3">KCTC 62575</strain>
    </source>
</reference>
<dbReference type="EMBL" id="JBHRSF010000067">
    <property type="protein sequence ID" value="MFC2996436.1"/>
    <property type="molecule type" value="Genomic_DNA"/>
</dbReference>
<gene>
    <name evidence="3" type="ORF">ACFODO_14435</name>
    <name evidence="4" type="ORF">C9E89_013660</name>
</gene>
<dbReference type="AlphaFoldDB" id="A0A371YNM6"/>
<keyword evidence="3" id="KW-0560">Oxidoreductase</keyword>
<keyword evidence="4" id="KW-0540">Nuclease</keyword>
<feature type="domain" description="ScoMcrA-like SRA" evidence="2">
    <location>
        <begin position="14"/>
        <end position="134"/>
    </location>
</feature>
<dbReference type="GO" id="GO:0004519">
    <property type="term" value="F:endonuclease activity"/>
    <property type="evidence" value="ECO:0007669"/>
    <property type="project" value="UniProtKB-KW"/>
</dbReference>
<name>A0A371YNM6_9GAMM</name>
<keyword evidence="4" id="KW-0255">Endonuclease</keyword>
<dbReference type="Proteomes" id="UP000240957">
    <property type="component" value="Unassembled WGS sequence"/>
</dbReference>
<evidence type="ECO:0000313" key="6">
    <source>
        <dbReference type="Proteomes" id="UP001595455"/>
    </source>
</evidence>
<dbReference type="OrthoDB" id="9802640at2"/>
<dbReference type="GO" id="GO:0003676">
    <property type="term" value="F:nucleic acid binding"/>
    <property type="evidence" value="ECO:0007669"/>
    <property type="project" value="InterPro"/>
</dbReference>
<dbReference type="InterPro" id="IPR002711">
    <property type="entry name" value="HNH"/>
</dbReference>
<sequence>MLSIDTLKIGHKLTNHELYKVFGCGNSGGMRRAKKTNSLIIISSHVESIYEDRWDGDILLYTGMGLNGDQSLDFNQNKTLNESSVNGVQVCLFEQFKVNEYTYLGPVDLIQAPYTEKQPDQNGQLRTVYIFPLKLKTGERYINQNDVKAWQEKKHKHAKKLSQQELLNRALKSNPQSNGYKTTVIQYVRNEYVSEYAKRLANGICQLCNQTAPFEDKKGMPYLETHHIAWLARGGEDTIFNTVALCPNCHKRIHILDLEQDKAKLLSKIQNLALEN</sequence>
<reference evidence="6" key="3">
    <citation type="journal article" date="2019" name="Int. J. Syst. Evol. Microbiol.">
        <title>The Global Catalogue of Microorganisms (GCM) 10K type strain sequencing project: providing services to taxonomists for standard genome sequencing and annotation.</title>
        <authorList>
            <consortium name="The Broad Institute Genomics Platform"/>
            <consortium name="The Broad Institute Genome Sequencing Center for Infectious Disease"/>
            <person name="Wu L."/>
            <person name="Ma J."/>
        </authorList>
    </citation>
    <scope>NUCLEOTIDE SEQUENCE [LARGE SCALE GENOMIC DNA]</scope>
    <source>
        <strain evidence="6">KCTC 62575</strain>
    </source>
</reference>
<evidence type="ECO:0000313" key="4">
    <source>
        <dbReference type="EMBL" id="RFC83042.1"/>
    </source>
</evidence>
<dbReference type="InterPro" id="IPR058712">
    <property type="entry name" value="SRA_ScoMcrA"/>
</dbReference>
<keyword evidence="6" id="KW-1185">Reference proteome</keyword>
<protein>
    <submittedName>
        <fullName evidence="4">HNH endonuclease</fullName>
    </submittedName>
</protein>
<reference evidence="3" key="1">
    <citation type="journal article" date="2014" name="Int. J. Syst. Evol. Microbiol.">
        <title>Complete genome of a new Firmicutes species belonging to the dominant human colonic microbiota ('Ruminococcus bicirculans') reveals two chromosomes and a selective capacity to utilize plant glucans.</title>
        <authorList>
            <consortium name="NISC Comparative Sequencing Program"/>
            <person name="Wegmann U."/>
            <person name="Louis P."/>
            <person name="Goesmann A."/>
            <person name="Henrissat B."/>
            <person name="Duncan S.H."/>
            <person name="Flint H.J."/>
        </authorList>
    </citation>
    <scope>NUCLEOTIDE SEQUENCE</scope>
    <source>
        <strain evidence="3">KCTC 62575</strain>
    </source>
</reference>
<accession>A0A371YNM6</accession>
<dbReference type="EMBL" id="PYIX02000023">
    <property type="protein sequence ID" value="RFC83042.1"/>
    <property type="molecule type" value="Genomic_DNA"/>
</dbReference>